<sequence length="572" mass="63126">MIEGSAASSSGSKKDDVVSSNDDVLVGTVDANENTMMVNPATKNNGVLSSQCKQHRFLIQCPQFPLNYPREIADSEEIDPRAFKSQFDEISNASRLLENAKLNNFNNRYNGSIGQATTTNHFPLRRTGGTLSPLPNTPLGFGLYEQDEYLSLKLHQQLSELNSEKVASGEIDDDGLRPKSSRDFNNNELDWDSSSTLPSTPGGPFSSLTPSSSYSTRSNTSYFVPSHALLDDDELLEKQLLLEEEQKLLSFQKQKLDNAINQLRYHSNDSSLMESKFKYTPSPPRPRSTTPTSKKQLPRSSLVPSGPQQTPTPPRFQHNHQEPIGTPLRKTNINGLGTNSPTSVSAPEQRSTFSLFAKSPVLSLNHTFLPKVNEHLSSSMYGNLNSGKASDGLHGGYPLTPASTPPRNIDEECYFFDSHHLNLGTNYHATNSGRSSDSHHHHSAPPTPNYYSHLTPICTQFAAASQFPLTPNSVTGYSARAPLYSSPVDERDEDALSWDDKSFVSTTGSKALPTKNETDWNNYHTKIENKLHQKFCDVPSSMMTSSNGNGFTSRLMETVAFGNHGRGFELEV</sequence>
<proteinExistence type="predicted"/>
<feature type="non-terminal residue" evidence="1">
    <location>
        <position position="572"/>
    </location>
</feature>
<keyword evidence="2" id="KW-1185">Reference proteome</keyword>
<organism evidence="1 2">
    <name type="scientific">Acaulospora colombiana</name>
    <dbReference type="NCBI Taxonomy" id="27376"/>
    <lineage>
        <taxon>Eukaryota</taxon>
        <taxon>Fungi</taxon>
        <taxon>Fungi incertae sedis</taxon>
        <taxon>Mucoromycota</taxon>
        <taxon>Glomeromycotina</taxon>
        <taxon>Glomeromycetes</taxon>
        <taxon>Diversisporales</taxon>
        <taxon>Acaulosporaceae</taxon>
        <taxon>Acaulospora</taxon>
    </lineage>
</organism>
<dbReference type="Proteomes" id="UP000789525">
    <property type="component" value="Unassembled WGS sequence"/>
</dbReference>
<protein>
    <submittedName>
        <fullName evidence="1">13206_t:CDS:1</fullName>
    </submittedName>
</protein>
<evidence type="ECO:0000313" key="2">
    <source>
        <dbReference type="Proteomes" id="UP000789525"/>
    </source>
</evidence>
<comment type="caution">
    <text evidence="1">The sequence shown here is derived from an EMBL/GenBank/DDBJ whole genome shotgun (WGS) entry which is preliminary data.</text>
</comment>
<reference evidence="1" key="1">
    <citation type="submission" date="2021-06" db="EMBL/GenBank/DDBJ databases">
        <authorList>
            <person name="Kallberg Y."/>
            <person name="Tangrot J."/>
            <person name="Rosling A."/>
        </authorList>
    </citation>
    <scope>NUCLEOTIDE SEQUENCE</scope>
    <source>
        <strain evidence="1">CL356</strain>
    </source>
</reference>
<gene>
    <name evidence="1" type="ORF">ACOLOM_LOCUS6048</name>
</gene>
<dbReference type="EMBL" id="CAJVPT010011946">
    <property type="protein sequence ID" value="CAG8583379.1"/>
    <property type="molecule type" value="Genomic_DNA"/>
</dbReference>
<accession>A0ACA9MFA4</accession>
<evidence type="ECO:0000313" key="1">
    <source>
        <dbReference type="EMBL" id="CAG8583379.1"/>
    </source>
</evidence>
<name>A0ACA9MFA4_9GLOM</name>